<evidence type="ECO:0000256" key="1">
    <source>
        <dbReference type="SAM" id="SignalP"/>
    </source>
</evidence>
<organism evidence="2 3">
    <name type="scientific">Leersia perrieri</name>
    <dbReference type="NCBI Taxonomy" id="77586"/>
    <lineage>
        <taxon>Eukaryota</taxon>
        <taxon>Viridiplantae</taxon>
        <taxon>Streptophyta</taxon>
        <taxon>Embryophyta</taxon>
        <taxon>Tracheophyta</taxon>
        <taxon>Spermatophyta</taxon>
        <taxon>Magnoliopsida</taxon>
        <taxon>Liliopsida</taxon>
        <taxon>Poales</taxon>
        <taxon>Poaceae</taxon>
        <taxon>BOP clade</taxon>
        <taxon>Oryzoideae</taxon>
        <taxon>Oryzeae</taxon>
        <taxon>Oryzinae</taxon>
        <taxon>Leersia</taxon>
    </lineage>
</organism>
<feature type="signal peptide" evidence="1">
    <location>
        <begin position="1"/>
        <end position="29"/>
    </location>
</feature>
<sequence>MGKQAVSLCKVLMMVLALIFAMHTAPVDGGRAAAAVRDGYVPYPRGYGGYAPVCIGYRCPPAATASGSGSGSP</sequence>
<evidence type="ECO:0000313" key="2">
    <source>
        <dbReference type="EnsemblPlants" id="LPERR10G15050.1"/>
    </source>
</evidence>
<reference evidence="2" key="3">
    <citation type="submission" date="2015-04" db="UniProtKB">
        <authorList>
            <consortium name="EnsemblPlants"/>
        </authorList>
    </citation>
    <scope>IDENTIFICATION</scope>
</reference>
<reference evidence="2 3" key="1">
    <citation type="submission" date="2012-08" db="EMBL/GenBank/DDBJ databases">
        <title>Oryza genome evolution.</title>
        <authorList>
            <person name="Wing R.A."/>
        </authorList>
    </citation>
    <scope>NUCLEOTIDE SEQUENCE</scope>
</reference>
<keyword evidence="1" id="KW-0732">Signal</keyword>
<accession>A0A0D9XMR6</accession>
<keyword evidence="3" id="KW-1185">Reference proteome</keyword>
<proteinExistence type="predicted"/>
<dbReference type="Gramene" id="LPERR10G15050.1">
    <property type="protein sequence ID" value="LPERR10G15050.1"/>
    <property type="gene ID" value="LPERR10G15050"/>
</dbReference>
<feature type="chain" id="PRO_5002350090" evidence="1">
    <location>
        <begin position="30"/>
        <end position="73"/>
    </location>
</feature>
<name>A0A0D9XMR6_9ORYZ</name>
<reference evidence="3" key="2">
    <citation type="submission" date="2013-12" db="EMBL/GenBank/DDBJ databases">
        <authorList>
            <person name="Yu Y."/>
            <person name="Lee S."/>
            <person name="de Baynast K."/>
            <person name="Wissotski M."/>
            <person name="Liu L."/>
            <person name="Talag J."/>
            <person name="Goicoechea J."/>
            <person name="Angelova A."/>
            <person name="Jetty R."/>
            <person name="Kudrna D."/>
            <person name="Golser W."/>
            <person name="Rivera L."/>
            <person name="Zhang J."/>
            <person name="Wing R."/>
        </authorList>
    </citation>
    <scope>NUCLEOTIDE SEQUENCE</scope>
</reference>
<dbReference type="Proteomes" id="UP000032180">
    <property type="component" value="Chromosome 10"/>
</dbReference>
<dbReference type="HOGENOM" id="CLU_178062_0_0_1"/>
<protein>
    <submittedName>
        <fullName evidence="2">Uncharacterized protein</fullName>
    </submittedName>
</protein>
<evidence type="ECO:0000313" key="3">
    <source>
        <dbReference type="Proteomes" id="UP000032180"/>
    </source>
</evidence>
<dbReference type="EnsemblPlants" id="LPERR10G15050.1">
    <property type="protein sequence ID" value="LPERR10G15050.1"/>
    <property type="gene ID" value="LPERR10G15050"/>
</dbReference>
<dbReference type="AlphaFoldDB" id="A0A0D9XMR6"/>